<gene>
    <name evidence="2" type="ORF">K1X13_02880</name>
</gene>
<keyword evidence="1" id="KW-0812">Transmembrane</keyword>
<protein>
    <recommendedName>
        <fullName evidence="4">2TM domain-containing protein</fullName>
    </recommendedName>
</protein>
<dbReference type="Proteomes" id="UP000754710">
    <property type="component" value="Unassembled WGS sequence"/>
</dbReference>
<sequence length="74" mass="8062">MSGTPERYAPARARDLVGYVVATVALVLGDMVLFDVGWWFWAGAVCAVAGREVTKWRMRRLAQEYESEPAGGGG</sequence>
<evidence type="ECO:0000313" key="3">
    <source>
        <dbReference type="Proteomes" id="UP000754710"/>
    </source>
</evidence>
<evidence type="ECO:0000313" key="2">
    <source>
        <dbReference type="EMBL" id="MBY9073758.1"/>
    </source>
</evidence>
<evidence type="ECO:0008006" key="4">
    <source>
        <dbReference type="Google" id="ProtNLM"/>
    </source>
</evidence>
<proteinExistence type="predicted"/>
<keyword evidence="3" id="KW-1185">Reference proteome</keyword>
<name>A0ABS7RFF1_9ACTN</name>
<keyword evidence="1" id="KW-1133">Transmembrane helix</keyword>
<reference evidence="2 3" key="1">
    <citation type="submission" date="2021-08" db="EMBL/GenBank/DDBJ databases">
        <title>Nocardioides bacterium WL0053 sp. nov., isolated from the sediment.</title>
        <authorList>
            <person name="Wang L."/>
            <person name="Zhang D."/>
            <person name="Zhang A."/>
        </authorList>
    </citation>
    <scope>NUCLEOTIDE SEQUENCE [LARGE SCALE GENOMIC DNA]</scope>
    <source>
        <strain evidence="2 3">WL0053</strain>
    </source>
</reference>
<accession>A0ABS7RFF1</accession>
<dbReference type="RefSeq" id="WP_221023522.1">
    <property type="nucleotide sequence ID" value="NZ_JAIEZQ010000001.1"/>
</dbReference>
<feature type="transmembrane region" description="Helical" evidence="1">
    <location>
        <begin position="20"/>
        <end position="50"/>
    </location>
</feature>
<keyword evidence="1" id="KW-0472">Membrane</keyword>
<comment type="caution">
    <text evidence="2">The sequence shown here is derived from an EMBL/GenBank/DDBJ whole genome shotgun (WGS) entry which is preliminary data.</text>
</comment>
<evidence type="ECO:0000256" key="1">
    <source>
        <dbReference type="SAM" id="Phobius"/>
    </source>
</evidence>
<dbReference type="EMBL" id="JAIEZQ010000001">
    <property type="protein sequence ID" value="MBY9073758.1"/>
    <property type="molecule type" value="Genomic_DNA"/>
</dbReference>
<organism evidence="2 3">
    <name type="scientific">Nocardioides jiangsuensis</name>
    <dbReference type="NCBI Taxonomy" id="2866161"/>
    <lineage>
        <taxon>Bacteria</taxon>
        <taxon>Bacillati</taxon>
        <taxon>Actinomycetota</taxon>
        <taxon>Actinomycetes</taxon>
        <taxon>Propionibacteriales</taxon>
        <taxon>Nocardioidaceae</taxon>
        <taxon>Nocardioides</taxon>
    </lineage>
</organism>